<dbReference type="CDD" id="cd02575">
    <property type="entry name" value="PseudoU_synth_EcTruD"/>
    <property type="match status" value="1"/>
</dbReference>
<evidence type="ECO:0000259" key="5">
    <source>
        <dbReference type="PROSITE" id="PS50984"/>
    </source>
</evidence>
<dbReference type="InterPro" id="IPR011760">
    <property type="entry name" value="PsdUridine_synth_TruD_insert"/>
</dbReference>
<evidence type="ECO:0000256" key="3">
    <source>
        <dbReference type="ARBA" id="ARBA00023235"/>
    </source>
</evidence>
<reference evidence="6 7" key="1">
    <citation type="journal article" date="2014" name="J Genomics">
        <title>Draft Genome Sequence of the Extremely Halophilic Phototrophic Purple Sulfur Bacterium Halorhodospira halochloris.</title>
        <authorList>
            <person name="Singh K.S."/>
            <person name="Kirksey J."/>
            <person name="Hoff W.D."/>
            <person name="Deole R."/>
        </authorList>
    </citation>
    <scope>NUCLEOTIDE SEQUENCE [LARGE SCALE GENOMIC DNA]</scope>
    <source>
        <strain evidence="6 7">A</strain>
    </source>
</reference>
<feature type="domain" description="TRUD" evidence="5">
    <location>
        <begin position="154"/>
        <end position="303"/>
    </location>
</feature>
<evidence type="ECO:0000256" key="2">
    <source>
        <dbReference type="ARBA" id="ARBA00022694"/>
    </source>
</evidence>
<dbReference type="GO" id="GO:0031119">
    <property type="term" value="P:tRNA pseudouridine synthesis"/>
    <property type="evidence" value="ECO:0007669"/>
    <property type="project" value="UniProtKB-UniRule"/>
</dbReference>
<keyword evidence="3 4" id="KW-0413">Isomerase</keyword>
<name>W8KPL6_9GAMM</name>
<dbReference type="SUPFAM" id="SSF55120">
    <property type="entry name" value="Pseudouridine synthase"/>
    <property type="match status" value="1"/>
</dbReference>
<dbReference type="NCBIfam" id="TIGR00094">
    <property type="entry name" value="tRNA_TruD_broad"/>
    <property type="match status" value="1"/>
</dbReference>
<dbReference type="KEGG" id="hhc:M911_07100"/>
<organism evidence="6 7">
    <name type="scientific">Ectothiorhodospira haloalkaliphila</name>
    <dbReference type="NCBI Taxonomy" id="421628"/>
    <lineage>
        <taxon>Bacteria</taxon>
        <taxon>Pseudomonadati</taxon>
        <taxon>Pseudomonadota</taxon>
        <taxon>Gammaproteobacteria</taxon>
        <taxon>Chromatiales</taxon>
        <taxon>Ectothiorhodospiraceae</taxon>
        <taxon>Ectothiorhodospira</taxon>
    </lineage>
</organism>
<dbReference type="OrthoDB" id="1550679at2"/>
<dbReference type="PATRIC" id="fig|1354791.3.peg.1876"/>
<sequence length="341" mass="38404">MNVFISTDPNAPLIKARLRATPADFQVDELPITTPEGEGEHVWLHLRKTGLNTDQLAGMLARAASVPRRAVSYAGLKDRHAVTTQWFSVHLPGCDAPEWSDHLPPEVEILTAHRHRRKLQTGHLRGNRFQIRLRDCKGDREATEARLQAIAHRGLPNFFGEQRFGHDRGNLDKARALFSGEIRVRDRKLRGLYLSAARSEIFNRVLARRVEEDHWDRAMPGDAMQLDGSRSFFIHREEDPTVLERVTAFEIHPTGPLWGQGDGITEGMAARLEAEVMEAADLIELARGLEGAGLSQERRALRIRVKELTWSWLDEADLELRFELPAGAYATTVIKAVADTA</sequence>
<comment type="catalytic activity">
    <reaction evidence="4">
        <text>uridine(13) in tRNA = pseudouridine(13) in tRNA</text>
        <dbReference type="Rhea" id="RHEA:42540"/>
        <dbReference type="Rhea" id="RHEA-COMP:10105"/>
        <dbReference type="Rhea" id="RHEA-COMP:10106"/>
        <dbReference type="ChEBI" id="CHEBI:65314"/>
        <dbReference type="ChEBI" id="CHEBI:65315"/>
        <dbReference type="EC" id="5.4.99.27"/>
    </reaction>
</comment>
<evidence type="ECO:0000256" key="4">
    <source>
        <dbReference type="HAMAP-Rule" id="MF_01082"/>
    </source>
</evidence>
<dbReference type="InterPro" id="IPR001656">
    <property type="entry name" value="PsdUridine_synth_TruD"/>
</dbReference>
<evidence type="ECO:0000313" key="7">
    <source>
        <dbReference type="Proteomes" id="UP000019442"/>
    </source>
</evidence>
<gene>
    <name evidence="4" type="primary">truD</name>
    <name evidence="6" type="ORF">M911_07100</name>
</gene>
<keyword evidence="7" id="KW-1185">Reference proteome</keyword>
<dbReference type="InterPro" id="IPR020119">
    <property type="entry name" value="PsdUridine_synth_TruD_CS"/>
</dbReference>
<protein>
    <recommendedName>
        <fullName evidence="4">tRNA pseudouridine synthase D</fullName>
        <ecNumber evidence="4">5.4.99.27</ecNumber>
    </recommendedName>
    <alternativeName>
        <fullName evidence="4">tRNA pseudouridine(13) synthase</fullName>
    </alternativeName>
    <alternativeName>
        <fullName evidence="4">tRNA pseudouridylate synthase D</fullName>
    </alternativeName>
    <alternativeName>
        <fullName evidence="4">tRNA-uridine isomerase D</fullName>
    </alternativeName>
</protein>
<dbReference type="PROSITE" id="PS50984">
    <property type="entry name" value="TRUD"/>
    <property type="match status" value="1"/>
</dbReference>
<comment type="similarity">
    <text evidence="1 4">Belongs to the pseudouridine synthase TruD family.</text>
</comment>
<feature type="active site" description="Nucleophile" evidence="4">
    <location>
        <position position="78"/>
    </location>
</feature>
<dbReference type="GO" id="GO:0003723">
    <property type="term" value="F:RNA binding"/>
    <property type="evidence" value="ECO:0007669"/>
    <property type="project" value="InterPro"/>
</dbReference>
<dbReference type="EC" id="5.4.99.27" evidence="4"/>
<dbReference type="InterPro" id="IPR042214">
    <property type="entry name" value="TruD_catalytic"/>
</dbReference>
<keyword evidence="2 4" id="KW-0819">tRNA processing</keyword>
<dbReference type="Gene3D" id="3.30.2340.10">
    <property type="entry name" value="TruD, insertion domain"/>
    <property type="match status" value="1"/>
</dbReference>
<dbReference type="PANTHER" id="PTHR47811:SF1">
    <property type="entry name" value="TRNA PSEUDOURIDINE SYNTHASE D"/>
    <property type="match status" value="1"/>
</dbReference>
<dbReference type="Proteomes" id="UP000019442">
    <property type="component" value="Chromosome"/>
</dbReference>
<dbReference type="GO" id="GO:0160150">
    <property type="term" value="F:tRNA pseudouridine(13) synthase activity"/>
    <property type="evidence" value="ECO:0007669"/>
    <property type="project" value="UniProtKB-EC"/>
</dbReference>
<dbReference type="NCBIfam" id="NF002153">
    <property type="entry name" value="PRK00984.1-2"/>
    <property type="match status" value="1"/>
</dbReference>
<evidence type="ECO:0000313" key="6">
    <source>
        <dbReference type="EMBL" id="AHK78957.1"/>
    </source>
</evidence>
<accession>W8KPL6</accession>
<dbReference type="PROSITE" id="PS01268">
    <property type="entry name" value="UPF0024"/>
    <property type="match status" value="1"/>
</dbReference>
<comment type="function">
    <text evidence="4">Responsible for synthesis of pseudouridine from uracil-13 in transfer RNAs.</text>
</comment>
<dbReference type="GO" id="GO:0005829">
    <property type="term" value="C:cytosol"/>
    <property type="evidence" value="ECO:0007669"/>
    <property type="project" value="TreeGrafter"/>
</dbReference>
<dbReference type="Pfam" id="PF01142">
    <property type="entry name" value="TruD"/>
    <property type="match status" value="2"/>
</dbReference>
<dbReference type="Gene3D" id="3.30.2350.20">
    <property type="entry name" value="TruD, catalytic domain"/>
    <property type="match status" value="1"/>
</dbReference>
<dbReference type="HOGENOM" id="CLU_005281_4_0_6"/>
<dbReference type="HAMAP" id="MF_01082">
    <property type="entry name" value="TruD"/>
    <property type="match status" value="1"/>
</dbReference>
<evidence type="ECO:0000256" key="1">
    <source>
        <dbReference type="ARBA" id="ARBA00007953"/>
    </source>
</evidence>
<dbReference type="RefSeq" id="WP_025281374.1">
    <property type="nucleotide sequence ID" value="NZ_CP007268.1"/>
</dbReference>
<dbReference type="InterPro" id="IPR050170">
    <property type="entry name" value="TruD_pseudoU_synthase"/>
</dbReference>
<dbReference type="AlphaFoldDB" id="W8KPL6"/>
<dbReference type="EMBL" id="CP007268">
    <property type="protein sequence ID" value="AHK78957.1"/>
    <property type="molecule type" value="Genomic_DNA"/>
</dbReference>
<dbReference type="PANTHER" id="PTHR47811">
    <property type="entry name" value="TRNA PSEUDOURIDINE SYNTHASE D"/>
    <property type="match status" value="1"/>
</dbReference>
<dbReference type="InterPro" id="IPR020103">
    <property type="entry name" value="PsdUridine_synth_cat_dom_sf"/>
</dbReference>
<dbReference type="InterPro" id="IPR043165">
    <property type="entry name" value="TruD_insert_sf"/>
</dbReference>
<proteinExistence type="inferred from homology"/>
<reference evidence="7" key="2">
    <citation type="submission" date="2014-02" db="EMBL/GenBank/DDBJ databases">
        <title>Draft Genome Sequence of extremely halophilic bacteria Halorhodospira halochloris.</title>
        <authorList>
            <person name="Singh K.S."/>
        </authorList>
    </citation>
    <scope>NUCLEOTIDE SEQUENCE [LARGE SCALE GENOMIC DNA]</scope>
    <source>
        <strain evidence="7">A</strain>
    </source>
</reference>